<dbReference type="Proteomes" id="UP000323161">
    <property type="component" value="Unassembled WGS sequence"/>
</dbReference>
<name>A0A5B0VM01_9GAMM</name>
<evidence type="ECO:0000256" key="1">
    <source>
        <dbReference type="ARBA" id="ARBA00004651"/>
    </source>
</evidence>
<dbReference type="NCBIfam" id="TIGR02602">
    <property type="entry name" value="8TM_EpsH"/>
    <property type="match status" value="1"/>
</dbReference>
<keyword evidence="2" id="KW-1003">Cell membrane</keyword>
<dbReference type="RefSeq" id="WP_149599482.1">
    <property type="nucleotide sequence ID" value="NZ_VTUU01000002.1"/>
</dbReference>
<feature type="transmembrane region" description="Helical" evidence="8">
    <location>
        <begin position="122"/>
        <end position="141"/>
    </location>
</feature>
<dbReference type="InterPro" id="IPR014263">
    <property type="entry name" value="Methanolan_biosynth_EpsI"/>
</dbReference>
<feature type="transmembrane region" description="Helical" evidence="8">
    <location>
        <begin position="211"/>
        <end position="237"/>
    </location>
</feature>
<dbReference type="GO" id="GO:0006508">
    <property type="term" value="P:proteolysis"/>
    <property type="evidence" value="ECO:0007669"/>
    <property type="project" value="UniProtKB-KW"/>
</dbReference>
<feature type="transmembrane region" description="Helical" evidence="8">
    <location>
        <begin position="252"/>
        <end position="272"/>
    </location>
</feature>
<keyword evidence="4 8" id="KW-0812">Transmembrane</keyword>
<evidence type="ECO:0000256" key="7">
    <source>
        <dbReference type="ARBA" id="ARBA00023136"/>
    </source>
</evidence>
<evidence type="ECO:0000313" key="11">
    <source>
        <dbReference type="Proteomes" id="UP000323161"/>
    </source>
</evidence>
<feature type="transmembrane region" description="Helical" evidence="8">
    <location>
        <begin position="179"/>
        <end position="199"/>
    </location>
</feature>
<dbReference type="EMBL" id="VTUU01000002">
    <property type="protein sequence ID" value="KAA1175061.1"/>
    <property type="molecule type" value="Genomic_DNA"/>
</dbReference>
<dbReference type="NCBIfam" id="TIGR04178">
    <property type="entry name" value="exo_archaeo"/>
    <property type="match status" value="1"/>
</dbReference>
<dbReference type="GO" id="GO:0005886">
    <property type="term" value="C:plasma membrane"/>
    <property type="evidence" value="ECO:0007669"/>
    <property type="project" value="UniProtKB-SubCell"/>
</dbReference>
<organism evidence="10 11">
    <name type="scientific">Marinobacter salinexigens</name>
    <dbReference type="NCBI Taxonomy" id="2919747"/>
    <lineage>
        <taxon>Bacteria</taxon>
        <taxon>Pseudomonadati</taxon>
        <taxon>Pseudomonadota</taxon>
        <taxon>Gammaproteobacteria</taxon>
        <taxon>Pseudomonadales</taxon>
        <taxon>Marinobacteraceae</taxon>
        <taxon>Marinobacter</taxon>
    </lineage>
</organism>
<keyword evidence="6 8" id="KW-1133">Transmembrane helix</keyword>
<protein>
    <submittedName>
        <fullName evidence="10">Exosortase/archaeosortase family protein</fullName>
    </submittedName>
</protein>
<feature type="transmembrane region" description="Helical" evidence="8">
    <location>
        <begin position="153"/>
        <end position="173"/>
    </location>
</feature>
<gene>
    <name evidence="10" type="ORF">FWJ25_06740</name>
</gene>
<evidence type="ECO:0000256" key="4">
    <source>
        <dbReference type="ARBA" id="ARBA00022692"/>
    </source>
</evidence>
<evidence type="ECO:0000256" key="2">
    <source>
        <dbReference type="ARBA" id="ARBA00022475"/>
    </source>
</evidence>
<keyword evidence="7 8" id="KW-0472">Membrane</keyword>
<feature type="transmembrane region" description="Helical" evidence="8">
    <location>
        <begin position="293"/>
        <end position="311"/>
    </location>
</feature>
<evidence type="ECO:0000313" key="10">
    <source>
        <dbReference type="EMBL" id="KAA1175061.1"/>
    </source>
</evidence>
<proteinExistence type="predicted"/>
<evidence type="ECO:0000256" key="3">
    <source>
        <dbReference type="ARBA" id="ARBA00022670"/>
    </source>
</evidence>
<keyword evidence="3" id="KW-0645">Protease</keyword>
<sequence>MDRSSEVTLIDRLSPLVFLALFIAGTWPVLEGIGARWLKFDESYSHGYLVLAVSLFFSVRKWQETRPVAGFYPLWFIPLVLSAFLYLIGGILLIEAFQQVSLLPLLISGLLVLWGWKQAKDFFLPIGVLLFTIPIWDYLAWYLQLITVAVNQFILSWLDIEFIVEGIIVYFPGVGAFEIAHGCSGLRYLLVGLTLVVLYSELNLSRLRERVLLCVAGVILALVANWIRVFVIIYVGYESNMTSSLIHEHDFFGWWVFAGTLVPLFLFARWLERRERPTTLSRAQSDGASRSSVGVKLLFSLSVVFIALSWWTAPGRDDNSRGTLKAHENPFAGELSEWLPMFQDHLLGWQPTIDRPDRSFGKTFFLRGNSESGSGNGERVFLGLYSYDYQRPGREVVQYRNRLYVPEYFLPNVTFSVPVSPSEDLAGMRLKALGGEREIYVAYGYYVEGLWETNDLEAKLAQLPGIFNSRTDASLLVIGFVCDECNGAERLKAMVPGIKKAAQNYLDRLYN</sequence>
<comment type="subcellular location">
    <subcellularLocation>
        <location evidence="1">Cell membrane</location>
        <topology evidence="1">Multi-pass membrane protein</topology>
    </subcellularLocation>
</comment>
<dbReference type="AlphaFoldDB" id="A0A5B0VM01"/>
<dbReference type="Pfam" id="PF09721">
    <property type="entry name" value="Exosortase_EpsH"/>
    <property type="match status" value="1"/>
</dbReference>
<keyword evidence="11" id="KW-1185">Reference proteome</keyword>
<accession>A0A5B0VM01</accession>
<evidence type="ECO:0000256" key="8">
    <source>
        <dbReference type="SAM" id="Phobius"/>
    </source>
</evidence>
<evidence type="ECO:0000259" key="9">
    <source>
        <dbReference type="Pfam" id="PF11984"/>
    </source>
</evidence>
<feature type="transmembrane region" description="Helical" evidence="8">
    <location>
        <begin position="12"/>
        <end position="30"/>
    </location>
</feature>
<dbReference type="GO" id="GO:0008233">
    <property type="term" value="F:peptidase activity"/>
    <property type="evidence" value="ECO:0007669"/>
    <property type="project" value="UniProtKB-KW"/>
</dbReference>
<dbReference type="InterPro" id="IPR013426">
    <property type="entry name" value="EpsH-like"/>
</dbReference>
<keyword evidence="5" id="KW-0378">Hydrolase</keyword>
<comment type="caution">
    <text evidence="10">The sequence shown here is derived from an EMBL/GenBank/DDBJ whole genome shotgun (WGS) entry which is preliminary data.</text>
</comment>
<feature type="domain" description="Methanolan biosynthesis EpsI" evidence="9">
    <location>
        <begin position="301"/>
        <end position="478"/>
    </location>
</feature>
<feature type="transmembrane region" description="Helical" evidence="8">
    <location>
        <begin position="71"/>
        <end position="93"/>
    </location>
</feature>
<evidence type="ECO:0000256" key="6">
    <source>
        <dbReference type="ARBA" id="ARBA00022989"/>
    </source>
</evidence>
<dbReference type="Pfam" id="PF11984">
    <property type="entry name" value="DUF3485"/>
    <property type="match status" value="1"/>
</dbReference>
<dbReference type="InterPro" id="IPR026392">
    <property type="entry name" value="Exo/Archaeosortase_dom"/>
</dbReference>
<feature type="transmembrane region" description="Helical" evidence="8">
    <location>
        <begin position="42"/>
        <end position="59"/>
    </location>
</feature>
<reference evidence="10 11" key="1">
    <citation type="submission" date="2019-08" db="EMBL/GenBank/DDBJ databases">
        <title>Marinobacter ZYF650 sp. nov., a marine bacterium isolated from seawater of the Mariana trench.</title>
        <authorList>
            <person name="Ahmad W."/>
        </authorList>
    </citation>
    <scope>NUCLEOTIDE SEQUENCE [LARGE SCALE GENOMIC DNA]</scope>
    <source>
        <strain evidence="10 11">ZYF650</strain>
    </source>
</reference>
<evidence type="ECO:0000256" key="5">
    <source>
        <dbReference type="ARBA" id="ARBA00022801"/>
    </source>
</evidence>
<dbReference type="InterPro" id="IPR019127">
    <property type="entry name" value="Exosortase"/>
</dbReference>